<evidence type="ECO:0000313" key="2">
    <source>
        <dbReference type="Proteomes" id="UP001430306"/>
    </source>
</evidence>
<dbReference type="PANTHER" id="PTHR47199">
    <property type="entry name" value="PHOTOSYSTEM II STABILITY/ASSEMBLY FACTOR HCF136, CHLOROPLASTIC"/>
    <property type="match status" value="1"/>
</dbReference>
<dbReference type="InterPro" id="IPR015943">
    <property type="entry name" value="WD40/YVTN_repeat-like_dom_sf"/>
</dbReference>
<dbReference type="PANTHER" id="PTHR47199:SF2">
    <property type="entry name" value="PHOTOSYSTEM II STABILITY_ASSEMBLY FACTOR HCF136, CHLOROPLASTIC"/>
    <property type="match status" value="1"/>
</dbReference>
<name>A0ABS8NBV7_9BACT</name>
<comment type="caution">
    <text evidence="1">The sequence shown here is derived from an EMBL/GenBank/DDBJ whole genome shotgun (WGS) entry which is preliminary data.</text>
</comment>
<dbReference type="CDD" id="cd15482">
    <property type="entry name" value="Sialidase_non-viral"/>
    <property type="match status" value="1"/>
</dbReference>
<dbReference type="RefSeq" id="WP_230270833.1">
    <property type="nucleotide sequence ID" value="NZ_JAJKFW010000003.1"/>
</dbReference>
<accession>A0ABS8NBV7</accession>
<keyword evidence="2" id="KW-1185">Reference proteome</keyword>
<evidence type="ECO:0000313" key="1">
    <source>
        <dbReference type="EMBL" id="MCC9641009.1"/>
    </source>
</evidence>
<dbReference type="Proteomes" id="UP001430306">
    <property type="component" value="Unassembled WGS sequence"/>
</dbReference>
<gene>
    <name evidence="1" type="ORF">LOC71_01900</name>
</gene>
<dbReference type="Gene3D" id="2.130.10.10">
    <property type="entry name" value="YVTN repeat-like/Quinoprotein amine dehydrogenase"/>
    <property type="match status" value="2"/>
</dbReference>
<sequence length="343" mass="36165">MFSVCVGADLPTVQWHVTETGVTASLRGLSAVDDRVIWASGSDATVIRSTDAGQTWTSCGPTNHGDLEFRCVHAFDDQHACVASAGTPAVLLRTVDGGKTWTETYRASSPAAFFDAMSFWDSKRGIAFSDPVEGKLLVVKTDDGGRSWTSVSDQLPEAREGEAAFAASNSSLCVGDSGRLWFGTGGAKSDSSRLYFRSEWNGQWSTASTPIPSSPTSGIFSITTLKPQKKNPQSSIVICVGGDYRVSEPSPVTGCISHDGGVSWRVMQTQPGGFRSALIVTPPNSVLSGNLIAVGPEGTDISNDGDHWRAISSTGFHALATGDTEVFACGSEGRFGRLTLANP</sequence>
<dbReference type="SUPFAM" id="SSF110296">
    <property type="entry name" value="Oligoxyloglucan reducing end-specific cellobiohydrolase"/>
    <property type="match status" value="1"/>
</dbReference>
<protein>
    <submittedName>
        <fullName evidence="1">Oxidoreductase</fullName>
    </submittedName>
</protein>
<proteinExistence type="predicted"/>
<reference evidence="1" key="1">
    <citation type="submission" date="2021-11" db="EMBL/GenBank/DDBJ databases">
        <title>Genome sequence.</title>
        <authorList>
            <person name="Sun Q."/>
        </authorList>
    </citation>
    <scope>NUCLEOTIDE SEQUENCE</scope>
    <source>
        <strain evidence="1">JC740</strain>
    </source>
</reference>
<organism evidence="1 2">
    <name type="scientific">Rhodopirellula halodulae</name>
    <dbReference type="NCBI Taxonomy" id="2894198"/>
    <lineage>
        <taxon>Bacteria</taxon>
        <taxon>Pseudomonadati</taxon>
        <taxon>Planctomycetota</taxon>
        <taxon>Planctomycetia</taxon>
        <taxon>Pirellulales</taxon>
        <taxon>Pirellulaceae</taxon>
        <taxon>Rhodopirellula</taxon>
    </lineage>
</organism>
<dbReference type="EMBL" id="JAJKFW010000003">
    <property type="protein sequence ID" value="MCC9641009.1"/>
    <property type="molecule type" value="Genomic_DNA"/>
</dbReference>